<dbReference type="GO" id="GO:0005783">
    <property type="term" value="C:endoplasmic reticulum"/>
    <property type="evidence" value="ECO:0007669"/>
    <property type="project" value="TreeGrafter"/>
</dbReference>
<organism evidence="3 4">
    <name type="scientific">Rubroshorea leprosula</name>
    <dbReference type="NCBI Taxonomy" id="152421"/>
    <lineage>
        <taxon>Eukaryota</taxon>
        <taxon>Viridiplantae</taxon>
        <taxon>Streptophyta</taxon>
        <taxon>Embryophyta</taxon>
        <taxon>Tracheophyta</taxon>
        <taxon>Spermatophyta</taxon>
        <taxon>Magnoliopsida</taxon>
        <taxon>eudicotyledons</taxon>
        <taxon>Gunneridae</taxon>
        <taxon>Pentapetalae</taxon>
        <taxon>rosids</taxon>
        <taxon>malvids</taxon>
        <taxon>Malvales</taxon>
        <taxon>Dipterocarpaceae</taxon>
        <taxon>Rubroshorea</taxon>
    </lineage>
</organism>
<reference evidence="3 4" key="1">
    <citation type="journal article" date="2021" name="Commun. Biol.">
        <title>The genome of Shorea leprosula (Dipterocarpaceae) highlights the ecological relevance of drought in aseasonal tropical rainforests.</title>
        <authorList>
            <person name="Ng K.K.S."/>
            <person name="Kobayashi M.J."/>
            <person name="Fawcett J.A."/>
            <person name="Hatakeyama M."/>
            <person name="Paape T."/>
            <person name="Ng C.H."/>
            <person name="Ang C.C."/>
            <person name="Tnah L.H."/>
            <person name="Lee C.T."/>
            <person name="Nishiyama T."/>
            <person name="Sese J."/>
            <person name="O'Brien M.J."/>
            <person name="Copetti D."/>
            <person name="Mohd Noor M.I."/>
            <person name="Ong R.C."/>
            <person name="Putra M."/>
            <person name="Sireger I.Z."/>
            <person name="Indrioko S."/>
            <person name="Kosugi Y."/>
            <person name="Izuno A."/>
            <person name="Isagi Y."/>
            <person name="Lee S.L."/>
            <person name="Shimizu K.K."/>
        </authorList>
    </citation>
    <scope>NUCLEOTIDE SEQUENCE [LARGE SCALE GENOMIC DNA]</scope>
    <source>
        <strain evidence="3">214</strain>
    </source>
</reference>
<gene>
    <name evidence="3" type="ORF">SLEP1_g37817</name>
</gene>
<dbReference type="InterPro" id="IPR036424">
    <property type="entry name" value="UPP_synth-like_sf"/>
</dbReference>
<sequence>METEAESVPALLKLLRILVYFLRKLLWRVLSVGAIPKHIAFIVDGNRTYAKKKNLDDEASYRAAFTALLFICKYCSELGVKHLTFFAFSIDNFRRTPQQIKCVMDLLLEKTQLLLKEENLVKKYGVRVIFVGNLQLLNEPLRLAAEKAMAATAGNSKIIISVCVAYKSSNEIVCAIQKSCKHQLNAESCALKMPKMRPSKSIKLVHLQKYLSMSVVPNPNILIRTSGETRLSDFLLWQTTNCLLYSPAALWPEIGLRHLVWAILNYQRLYPYLERKKDQV</sequence>
<keyword evidence="1 2" id="KW-0808">Transferase</keyword>
<dbReference type="EC" id="2.5.1.-" evidence="2"/>
<dbReference type="PANTHER" id="PTHR10291">
    <property type="entry name" value="DEHYDRODOLICHYL DIPHOSPHATE SYNTHASE FAMILY MEMBER"/>
    <property type="match status" value="1"/>
</dbReference>
<dbReference type="Proteomes" id="UP001054252">
    <property type="component" value="Unassembled WGS sequence"/>
</dbReference>
<dbReference type="AlphaFoldDB" id="A0AAV5KVW0"/>
<evidence type="ECO:0000313" key="3">
    <source>
        <dbReference type="EMBL" id="GKV28819.1"/>
    </source>
</evidence>
<dbReference type="GO" id="GO:0045547">
    <property type="term" value="F:ditrans,polycis-polyprenyl diphosphate synthase [(2E,6E)-farnesyl diphosphate specific] activity"/>
    <property type="evidence" value="ECO:0007669"/>
    <property type="project" value="TreeGrafter"/>
</dbReference>
<dbReference type="CDD" id="cd00475">
    <property type="entry name" value="Cis_IPPS"/>
    <property type="match status" value="1"/>
</dbReference>
<protein>
    <recommendedName>
        <fullName evidence="2">Alkyl transferase</fullName>
        <ecNumber evidence="2">2.5.1.-</ecNumber>
    </recommendedName>
</protein>
<dbReference type="NCBIfam" id="TIGR00055">
    <property type="entry name" value="uppS"/>
    <property type="match status" value="1"/>
</dbReference>
<accession>A0AAV5KVW0</accession>
<keyword evidence="4" id="KW-1185">Reference proteome</keyword>
<dbReference type="Gene3D" id="3.40.1180.10">
    <property type="entry name" value="Decaprenyl diphosphate synthase-like"/>
    <property type="match status" value="1"/>
</dbReference>
<dbReference type="PANTHER" id="PTHR10291:SF32">
    <property type="entry name" value="ALKYL TRANSFERASE"/>
    <property type="match status" value="1"/>
</dbReference>
<dbReference type="GO" id="GO:0016094">
    <property type="term" value="P:polyprenol biosynthetic process"/>
    <property type="evidence" value="ECO:0007669"/>
    <property type="project" value="TreeGrafter"/>
</dbReference>
<evidence type="ECO:0000256" key="1">
    <source>
        <dbReference type="ARBA" id="ARBA00022679"/>
    </source>
</evidence>
<evidence type="ECO:0000256" key="2">
    <source>
        <dbReference type="RuleBase" id="RU363018"/>
    </source>
</evidence>
<dbReference type="EMBL" id="BPVZ01000080">
    <property type="protein sequence ID" value="GKV28819.1"/>
    <property type="molecule type" value="Genomic_DNA"/>
</dbReference>
<evidence type="ECO:0000313" key="4">
    <source>
        <dbReference type="Proteomes" id="UP001054252"/>
    </source>
</evidence>
<name>A0AAV5KVW0_9ROSI</name>
<dbReference type="SUPFAM" id="SSF64005">
    <property type="entry name" value="Undecaprenyl diphosphate synthase"/>
    <property type="match status" value="1"/>
</dbReference>
<comment type="caution">
    <text evidence="3">The sequence shown here is derived from an EMBL/GenBank/DDBJ whole genome shotgun (WGS) entry which is preliminary data.</text>
</comment>
<dbReference type="Pfam" id="PF01255">
    <property type="entry name" value="Prenyltransf"/>
    <property type="match status" value="1"/>
</dbReference>
<dbReference type="InterPro" id="IPR001441">
    <property type="entry name" value="UPP_synth-like"/>
</dbReference>
<comment type="similarity">
    <text evidence="2">Belongs to the UPP synthase family.</text>
</comment>
<proteinExistence type="inferred from homology"/>